<organism evidence="4 5">
    <name type="scientific">Linum trigynum</name>
    <dbReference type="NCBI Taxonomy" id="586398"/>
    <lineage>
        <taxon>Eukaryota</taxon>
        <taxon>Viridiplantae</taxon>
        <taxon>Streptophyta</taxon>
        <taxon>Embryophyta</taxon>
        <taxon>Tracheophyta</taxon>
        <taxon>Spermatophyta</taxon>
        <taxon>Magnoliopsida</taxon>
        <taxon>eudicotyledons</taxon>
        <taxon>Gunneridae</taxon>
        <taxon>Pentapetalae</taxon>
        <taxon>rosids</taxon>
        <taxon>fabids</taxon>
        <taxon>Malpighiales</taxon>
        <taxon>Linaceae</taxon>
        <taxon>Linum</taxon>
    </lineage>
</organism>
<keyword evidence="1" id="KW-0863">Zinc-finger</keyword>
<keyword evidence="1" id="KW-0479">Metal-binding</keyword>
<name>A0AAV2FRI4_9ROSI</name>
<dbReference type="PANTHER" id="PTHR31286">
    <property type="entry name" value="GLYCINE-RICH CELL WALL STRUCTURAL PROTEIN 1.8-LIKE"/>
    <property type="match status" value="1"/>
</dbReference>
<keyword evidence="5" id="KW-1185">Reference proteome</keyword>
<proteinExistence type="predicted"/>
<feature type="region of interest" description="Disordered" evidence="2">
    <location>
        <begin position="137"/>
        <end position="175"/>
    </location>
</feature>
<dbReference type="Pfam" id="PF14392">
    <property type="entry name" value="zf-CCHC_4"/>
    <property type="match status" value="1"/>
</dbReference>
<gene>
    <name evidence="4" type="ORF">LTRI10_LOCUS41041</name>
</gene>
<dbReference type="InterPro" id="IPR001878">
    <property type="entry name" value="Znf_CCHC"/>
</dbReference>
<evidence type="ECO:0000313" key="5">
    <source>
        <dbReference type="Proteomes" id="UP001497516"/>
    </source>
</evidence>
<dbReference type="PROSITE" id="PS50158">
    <property type="entry name" value="ZF_CCHC"/>
    <property type="match status" value="1"/>
</dbReference>
<accession>A0AAV2FRI4</accession>
<evidence type="ECO:0000259" key="3">
    <source>
        <dbReference type="PROSITE" id="PS50158"/>
    </source>
</evidence>
<reference evidence="4 5" key="1">
    <citation type="submission" date="2024-04" db="EMBL/GenBank/DDBJ databases">
        <authorList>
            <person name="Fracassetti M."/>
        </authorList>
    </citation>
    <scope>NUCLEOTIDE SEQUENCE [LARGE SCALE GENOMIC DNA]</scope>
</reference>
<dbReference type="AlphaFoldDB" id="A0AAV2FRI4"/>
<feature type="domain" description="CCHC-type" evidence="3">
    <location>
        <begin position="80"/>
        <end position="93"/>
    </location>
</feature>
<evidence type="ECO:0000256" key="1">
    <source>
        <dbReference type="PROSITE-ProRule" id="PRU00047"/>
    </source>
</evidence>
<dbReference type="InterPro" id="IPR025836">
    <property type="entry name" value="Zn_knuckle_CX2CX4HX4C"/>
</dbReference>
<dbReference type="PANTHER" id="PTHR31286:SF178">
    <property type="entry name" value="DUF4283 DOMAIN-CONTAINING PROTEIN"/>
    <property type="match status" value="1"/>
</dbReference>
<dbReference type="GO" id="GO:0008270">
    <property type="term" value="F:zinc ion binding"/>
    <property type="evidence" value="ECO:0007669"/>
    <property type="project" value="UniProtKB-KW"/>
</dbReference>
<protein>
    <recommendedName>
        <fullName evidence="3">CCHC-type domain-containing protein</fullName>
    </recommendedName>
</protein>
<dbReference type="EMBL" id="OZ034820">
    <property type="protein sequence ID" value="CAL1400949.1"/>
    <property type="molecule type" value="Genomic_DNA"/>
</dbReference>
<feature type="region of interest" description="Disordered" evidence="2">
    <location>
        <begin position="192"/>
        <end position="291"/>
    </location>
</feature>
<dbReference type="Proteomes" id="UP001497516">
    <property type="component" value="Chromosome 7"/>
</dbReference>
<keyword evidence="1" id="KW-0862">Zinc</keyword>
<dbReference type="InterPro" id="IPR040256">
    <property type="entry name" value="At4g02000-like"/>
</dbReference>
<evidence type="ECO:0000313" key="4">
    <source>
        <dbReference type="EMBL" id="CAL1400949.1"/>
    </source>
</evidence>
<dbReference type="GO" id="GO:0003676">
    <property type="term" value="F:nucleic acid binding"/>
    <property type="evidence" value="ECO:0007669"/>
    <property type="project" value="InterPro"/>
</dbReference>
<sequence>MWGIPNHYRTVAFGKRVAGTKIGRVLEAGAFAIQGIPGHFIKTKVFLDVTQPLCSQVYVSNPLAGEFWVTLVYEFLPLLCYHCGRLGHTTPNCAYPDPVGIEHYGPELSTEIIGYRVEESAFVPLLLRQPTQSSVWVNPHIGGTTSGGGKPKRDRDVEEMSTDEAGNPVVLALPAKGPVEHVQGIKGTQMAKESNLGVASSSGGHGGAGNAHRGTYSKMKGKGGYGQQQQHPRGKVNLERTRPQYWRGGDSGSETGYRGDDTFGPPAPKQQKQKGELRRPHSRQSNEPGVQLAAAGAVKKKGNEVFRMVAPDPLEIDERKRAAGEVAGLQFDPTPC</sequence>
<evidence type="ECO:0000256" key="2">
    <source>
        <dbReference type="SAM" id="MobiDB-lite"/>
    </source>
</evidence>